<comment type="caution">
    <text evidence="1">The sequence shown here is derived from an EMBL/GenBank/DDBJ whole genome shotgun (WGS) entry which is preliminary data.</text>
</comment>
<dbReference type="AlphaFoldDB" id="A0A0F8ZL18"/>
<feature type="non-terminal residue" evidence="1">
    <location>
        <position position="1"/>
    </location>
</feature>
<protein>
    <submittedName>
        <fullName evidence="1">Uncharacterized protein</fullName>
    </submittedName>
</protein>
<reference evidence="1" key="1">
    <citation type="journal article" date="2015" name="Nature">
        <title>Complex archaea that bridge the gap between prokaryotes and eukaryotes.</title>
        <authorList>
            <person name="Spang A."/>
            <person name="Saw J.H."/>
            <person name="Jorgensen S.L."/>
            <person name="Zaremba-Niedzwiedzka K."/>
            <person name="Martijn J."/>
            <person name="Lind A.E."/>
            <person name="van Eijk R."/>
            <person name="Schleper C."/>
            <person name="Guy L."/>
            <person name="Ettema T.J."/>
        </authorList>
    </citation>
    <scope>NUCLEOTIDE SEQUENCE</scope>
</reference>
<evidence type="ECO:0000313" key="1">
    <source>
        <dbReference type="EMBL" id="KKK86735.1"/>
    </source>
</evidence>
<name>A0A0F8ZL18_9ZZZZ</name>
<feature type="non-terminal residue" evidence="1">
    <location>
        <position position="420"/>
    </location>
</feature>
<sequence>YGSFSVDDANDEFLFGLQDANLTGHAFKLSDAAGASEFRIRDSTGALVAKIDSNGLLTVPDIIGSAASSALKLNPTAAGDVTLFEDTDVADGADGKSFYIHRKAAEGDTSWRFYITSFKEAFLTASGLGIVTATGILRLESNSEVLIQSFANSSVSFYSAASAGENPKVSIGGYITAATAVKDAYLQVDDANDEFLFGLEDANLTGFGFKLSDAAGGSAWRLRKSTGAIAASIDSAGGGYFAGDVGIGTASPNASLEVKGEKPAGNVGGHQSGMLHVTGDGTVEFSNSVITGHSAYGGNTQLWYLGSASVENNDIAFINRENAPIHFHTNNAPRVTIDAIGNVGFGTIFPTAAIQMGNDKLIALDTNAGLTASTTQSQGQGALTAQINEVDTCANDGDTVTLPTAVAGTAIEIINNGAET</sequence>
<accession>A0A0F8ZL18</accession>
<organism evidence="1">
    <name type="scientific">marine sediment metagenome</name>
    <dbReference type="NCBI Taxonomy" id="412755"/>
    <lineage>
        <taxon>unclassified sequences</taxon>
        <taxon>metagenomes</taxon>
        <taxon>ecological metagenomes</taxon>
    </lineage>
</organism>
<proteinExistence type="predicted"/>
<dbReference type="EMBL" id="LAZR01050713">
    <property type="protein sequence ID" value="KKK86735.1"/>
    <property type="molecule type" value="Genomic_DNA"/>
</dbReference>
<gene>
    <name evidence="1" type="ORF">LCGC14_2760270</name>
</gene>